<dbReference type="InterPro" id="IPR040079">
    <property type="entry name" value="Glutathione_S-Trfase"/>
</dbReference>
<dbReference type="Gene3D" id="3.40.30.10">
    <property type="entry name" value="Glutaredoxin"/>
    <property type="match status" value="1"/>
</dbReference>
<dbReference type="CDD" id="cd00299">
    <property type="entry name" value="GST_C_family"/>
    <property type="match status" value="1"/>
</dbReference>
<feature type="domain" description="GST N-terminal" evidence="2">
    <location>
        <begin position="1"/>
        <end position="79"/>
    </location>
</feature>
<gene>
    <name evidence="4" type="ORF">FHS48_001296</name>
</gene>
<dbReference type="PANTHER" id="PTHR43969">
    <property type="entry name" value="GLUTATHIONE S TRANSFERASE D10, ISOFORM A-RELATED"/>
    <property type="match status" value="1"/>
</dbReference>
<organism evidence="4 5">
    <name type="scientific">Novispirillum itersonii</name>
    <name type="common">Aquaspirillum itersonii</name>
    <dbReference type="NCBI Taxonomy" id="189"/>
    <lineage>
        <taxon>Bacteria</taxon>
        <taxon>Pseudomonadati</taxon>
        <taxon>Pseudomonadota</taxon>
        <taxon>Alphaproteobacteria</taxon>
        <taxon>Rhodospirillales</taxon>
        <taxon>Novispirillaceae</taxon>
        <taxon>Novispirillum</taxon>
    </lineage>
</organism>
<name>A0A7W9ZE84_NOVIT</name>
<dbReference type="RefSeq" id="WP_221443389.1">
    <property type="nucleotide sequence ID" value="NZ_JACIIX010000003.1"/>
</dbReference>
<evidence type="ECO:0000313" key="5">
    <source>
        <dbReference type="Proteomes" id="UP000544872"/>
    </source>
</evidence>
<feature type="domain" description="GST C-terminal" evidence="3">
    <location>
        <begin position="84"/>
        <end position="222"/>
    </location>
</feature>
<reference evidence="4 5" key="1">
    <citation type="submission" date="2020-08" db="EMBL/GenBank/DDBJ databases">
        <title>Genomic Encyclopedia of Type Strains, Phase IV (KMG-IV): sequencing the most valuable type-strain genomes for metagenomic binning, comparative biology and taxonomic classification.</title>
        <authorList>
            <person name="Goeker M."/>
        </authorList>
    </citation>
    <scope>NUCLEOTIDE SEQUENCE [LARGE SCALE GENOMIC DNA]</scope>
    <source>
        <strain evidence="4 5">DSM 11590</strain>
    </source>
</reference>
<evidence type="ECO:0000313" key="4">
    <source>
        <dbReference type="EMBL" id="MBB6209888.1"/>
    </source>
</evidence>
<dbReference type="InterPro" id="IPR036282">
    <property type="entry name" value="Glutathione-S-Trfase_C_sf"/>
</dbReference>
<dbReference type="GO" id="GO:0006749">
    <property type="term" value="P:glutathione metabolic process"/>
    <property type="evidence" value="ECO:0007669"/>
    <property type="project" value="TreeGrafter"/>
</dbReference>
<evidence type="ECO:0000259" key="2">
    <source>
        <dbReference type="PROSITE" id="PS50404"/>
    </source>
</evidence>
<evidence type="ECO:0000256" key="1">
    <source>
        <dbReference type="ARBA" id="ARBA00011738"/>
    </source>
</evidence>
<dbReference type="SUPFAM" id="SSF47616">
    <property type="entry name" value="GST C-terminal domain-like"/>
    <property type="match status" value="1"/>
</dbReference>
<dbReference type="InterPro" id="IPR004046">
    <property type="entry name" value="GST_C"/>
</dbReference>
<dbReference type="InterPro" id="IPR036249">
    <property type="entry name" value="Thioredoxin-like_sf"/>
</dbReference>
<dbReference type="GO" id="GO:0004364">
    <property type="term" value="F:glutathione transferase activity"/>
    <property type="evidence" value="ECO:0007669"/>
    <property type="project" value="UniProtKB-EC"/>
</dbReference>
<dbReference type="CDD" id="cd00570">
    <property type="entry name" value="GST_N_family"/>
    <property type="match status" value="1"/>
</dbReference>
<dbReference type="Pfam" id="PF00043">
    <property type="entry name" value="GST_C"/>
    <property type="match status" value="1"/>
</dbReference>
<dbReference type="Pfam" id="PF13417">
    <property type="entry name" value="GST_N_3"/>
    <property type="match status" value="1"/>
</dbReference>
<dbReference type="Gene3D" id="1.20.1050.10">
    <property type="match status" value="1"/>
</dbReference>
<keyword evidence="4" id="KW-0808">Transferase</keyword>
<dbReference type="SUPFAM" id="SSF52833">
    <property type="entry name" value="Thioredoxin-like"/>
    <property type="match status" value="1"/>
</dbReference>
<dbReference type="PANTHER" id="PTHR43969:SF9">
    <property type="entry name" value="GLUTATHIONE S TRANSFERASE D10, ISOFORM A-RELATED"/>
    <property type="match status" value="1"/>
</dbReference>
<dbReference type="SFLD" id="SFLDG00358">
    <property type="entry name" value="Main_(cytGST)"/>
    <property type="match status" value="1"/>
</dbReference>
<keyword evidence="5" id="KW-1185">Reference proteome</keyword>
<dbReference type="InterPro" id="IPR010987">
    <property type="entry name" value="Glutathione-S-Trfase_C-like"/>
</dbReference>
<dbReference type="PROSITE" id="PS50404">
    <property type="entry name" value="GST_NTER"/>
    <property type="match status" value="1"/>
</dbReference>
<dbReference type="EC" id="2.5.1.18" evidence="4"/>
<dbReference type="AlphaFoldDB" id="A0A7W9ZE84"/>
<dbReference type="EMBL" id="JACIIX010000003">
    <property type="protein sequence ID" value="MBB6209888.1"/>
    <property type="molecule type" value="Genomic_DNA"/>
</dbReference>
<dbReference type="Proteomes" id="UP000544872">
    <property type="component" value="Unassembled WGS sequence"/>
</dbReference>
<dbReference type="SFLD" id="SFLDS00019">
    <property type="entry name" value="Glutathione_Transferase_(cytos"/>
    <property type="match status" value="1"/>
</dbReference>
<dbReference type="PROSITE" id="PS50405">
    <property type="entry name" value="GST_CTER"/>
    <property type="match status" value="1"/>
</dbReference>
<comment type="caution">
    <text evidence="4">The sequence shown here is derived from an EMBL/GenBank/DDBJ whole genome shotgun (WGS) entry which is preliminary data.</text>
</comment>
<protein>
    <submittedName>
        <fullName evidence="4">Glutathione S-transferase</fullName>
        <ecNumber evidence="4">2.5.1.18</ecNumber>
    </submittedName>
</protein>
<dbReference type="InterPro" id="IPR004045">
    <property type="entry name" value="Glutathione_S-Trfase_N"/>
</dbReference>
<accession>A0A7W9ZE84</accession>
<evidence type="ECO:0000259" key="3">
    <source>
        <dbReference type="PROSITE" id="PS50405"/>
    </source>
</evidence>
<proteinExistence type="predicted"/>
<sequence>MRILYHHWLSPFARKVRLVLGEKRLDVTETLQADWDRSDQFLALNPAGEVPVLIEPNGLVLCDSQTICEYLEETYTEVPLLPRSVPERAETRRLVAWFDRKFQQEVTHPLVSEKLMKRMLGGDPPDSRWVRVGRTNIHTHLAYITWLTERRKWLAGGAMTLADITAAAHLSLIDYIGDVPWDDHPFAKDWYVRIKSRPCFRPLLKEVIPGVLPPKHYADLDF</sequence>
<comment type="subunit">
    <text evidence="1">Homodimer.</text>
</comment>